<dbReference type="InterPro" id="IPR004045">
    <property type="entry name" value="Glutathione_S-Trfase_N"/>
</dbReference>
<dbReference type="EMBL" id="JANBQB010000062">
    <property type="protein sequence ID" value="KAJ1983289.1"/>
    <property type="molecule type" value="Genomic_DNA"/>
</dbReference>
<dbReference type="PROSITE" id="PS50405">
    <property type="entry name" value="GST_CTER"/>
    <property type="match status" value="1"/>
</dbReference>
<dbReference type="Pfam" id="PF13409">
    <property type="entry name" value="GST_N_2"/>
    <property type="match status" value="1"/>
</dbReference>
<dbReference type="GO" id="GO:0004364">
    <property type="term" value="F:glutathione transferase activity"/>
    <property type="evidence" value="ECO:0007669"/>
    <property type="project" value="TreeGrafter"/>
</dbReference>
<dbReference type="InterPro" id="IPR040079">
    <property type="entry name" value="Glutathione_S-Trfase"/>
</dbReference>
<evidence type="ECO:0000259" key="3">
    <source>
        <dbReference type="PROSITE" id="PS50405"/>
    </source>
</evidence>
<dbReference type="InterPro" id="IPR034333">
    <property type="entry name" value="GST_Zeta_N"/>
</dbReference>
<dbReference type="InterPro" id="IPR010987">
    <property type="entry name" value="Glutathione-S-Trfase_C-like"/>
</dbReference>
<dbReference type="InterPro" id="IPR005955">
    <property type="entry name" value="GST_Zeta"/>
</dbReference>
<dbReference type="InterPro" id="IPR036249">
    <property type="entry name" value="Thioredoxin-like_sf"/>
</dbReference>
<comment type="similarity">
    <text evidence="1">Belongs to the GST superfamily. Zeta family.</text>
</comment>
<proteinExistence type="inferred from homology"/>
<dbReference type="EC" id="5.2.1.2" evidence="4"/>
<dbReference type="PANTHER" id="PTHR42673:SF4">
    <property type="entry name" value="MALEYLACETOACETATE ISOMERASE"/>
    <property type="match status" value="1"/>
</dbReference>
<gene>
    <name evidence="4" type="primary">GSTZ1</name>
    <name evidence="4" type="ORF">H4R34_001373</name>
</gene>
<evidence type="ECO:0000259" key="2">
    <source>
        <dbReference type="PROSITE" id="PS50404"/>
    </source>
</evidence>
<dbReference type="OrthoDB" id="202840at2759"/>
<dbReference type="InterPro" id="IPR036282">
    <property type="entry name" value="Glutathione-S-Trfase_C_sf"/>
</dbReference>
<protein>
    <submittedName>
        <fullName evidence="4">Glutathione S-transferase zeta-1</fullName>
        <ecNumber evidence="4">5.2.1.2</ecNumber>
    </submittedName>
</protein>
<keyword evidence="5" id="KW-1185">Reference proteome</keyword>
<accession>A0A9W8B3R6</accession>
<evidence type="ECO:0000313" key="4">
    <source>
        <dbReference type="EMBL" id="KAJ1983289.1"/>
    </source>
</evidence>
<dbReference type="PANTHER" id="PTHR42673">
    <property type="entry name" value="MALEYLACETOACETATE ISOMERASE"/>
    <property type="match status" value="1"/>
</dbReference>
<dbReference type="SUPFAM" id="SSF52833">
    <property type="entry name" value="Thioredoxin-like"/>
    <property type="match status" value="1"/>
</dbReference>
<feature type="domain" description="GST C-terminal" evidence="3">
    <location>
        <begin position="92"/>
        <end position="176"/>
    </location>
</feature>
<dbReference type="SFLD" id="SFLDS00019">
    <property type="entry name" value="Glutathione_Transferase_(cytos"/>
    <property type="match status" value="1"/>
</dbReference>
<dbReference type="GO" id="GO:0016034">
    <property type="term" value="F:maleylacetoacetate isomerase activity"/>
    <property type="evidence" value="ECO:0007669"/>
    <property type="project" value="UniProtKB-EC"/>
</dbReference>
<dbReference type="SUPFAM" id="SSF47616">
    <property type="entry name" value="GST C-terminal domain-like"/>
    <property type="match status" value="1"/>
</dbReference>
<dbReference type="GO" id="GO:0006749">
    <property type="term" value="P:glutathione metabolic process"/>
    <property type="evidence" value="ECO:0007669"/>
    <property type="project" value="TreeGrafter"/>
</dbReference>
<dbReference type="AlphaFoldDB" id="A0A9W8B3R6"/>
<sequence length="176" mass="19612">MASPTKPLLHHYFRSSCSGRVRIALNWKEINYDTRHILLLKGEQHASDYLAKNPSGLVPTLEIDGHVIPQSMAILEYLEDAYPDTPTLLPGDAAQRAKARAIAQVIASDIQPAQNMTVTNHIKDVIDAKPWNRRVIDQGFEKVEKMLQLSAGKYCVGDQVSVADVCLVPQVWNAIR</sequence>
<comment type="caution">
    <text evidence="4">The sequence shown here is derived from an EMBL/GenBank/DDBJ whole genome shotgun (WGS) entry which is preliminary data.</text>
</comment>
<dbReference type="SFLD" id="SFLDG00358">
    <property type="entry name" value="Main_(cytGST)"/>
    <property type="match status" value="1"/>
</dbReference>
<reference evidence="4" key="1">
    <citation type="submission" date="2022-07" db="EMBL/GenBank/DDBJ databases">
        <title>Phylogenomic reconstructions and comparative analyses of Kickxellomycotina fungi.</title>
        <authorList>
            <person name="Reynolds N.K."/>
            <person name="Stajich J.E."/>
            <person name="Barry K."/>
            <person name="Grigoriev I.V."/>
            <person name="Crous P."/>
            <person name="Smith M.E."/>
        </authorList>
    </citation>
    <scope>NUCLEOTIDE SEQUENCE</scope>
    <source>
        <strain evidence="4">RSA 567</strain>
    </source>
</reference>
<dbReference type="GO" id="GO:0005739">
    <property type="term" value="C:mitochondrion"/>
    <property type="evidence" value="ECO:0007669"/>
    <property type="project" value="TreeGrafter"/>
</dbReference>
<dbReference type="GO" id="GO:0006559">
    <property type="term" value="P:L-phenylalanine catabolic process"/>
    <property type="evidence" value="ECO:0007669"/>
    <property type="project" value="TreeGrafter"/>
</dbReference>
<dbReference type="Gene3D" id="1.20.1050.10">
    <property type="match status" value="1"/>
</dbReference>
<name>A0A9W8B3R6_9FUNG</name>
<evidence type="ECO:0000256" key="1">
    <source>
        <dbReference type="ARBA" id="ARBA00010007"/>
    </source>
</evidence>
<dbReference type="PROSITE" id="PS50404">
    <property type="entry name" value="GST_NTER"/>
    <property type="match status" value="1"/>
</dbReference>
<evidence type="ECO:0000313" key="5">
    <source>
        <dbReference type="Proteomes" id="UP001151582"/>
    </source>
</evidence>
<dbReference type="Gene3D" id="3.40.30.10">
    <property type="entry name" value="Glutaredoxin"/>
    <property type="match status" value="1"/>
</dbReference>
<feature type="domain" description="GST N-terminal" evidence="2">
    <location>
        <begin position="5"/>
        <end position="86"/>
    </location>
</feature>
<dbReference type="Proteomes" id="UP001151582">
    <property type="component" value="Unassembled WGS sequence"/>
</dbReference>
<keyword evidence="4" id="KW-0413">Isomerase</keyword>
<dbReference type="NCBIfam" id="TIGR01262">
    <property type="entry name" value="maiA"/>
    <property type="match status" value="1"/>
</dbReference>
<dbReference type="CDD" id="cd03042">
    <property type="entry name" value="GST_N_Zeta"/>
    <property type="match status" value="1"/>
</dbReference>
<organism evidence="4 5">
    <name type="scientific">Dimargaris verticillata</name>
    <dbReference type="NCBI Taxonomy" id="2761393"/>
    <lineage>
        <taxon>Eukaryota</taxon>
        <taxon>Fungi</taxon>
        <taxon>Fungi incertae sedis</taxon>
        <taxon>Zoopagomycota</taxon>
        <taxon>Kickxellomycotina</taxon>
        <taxon>Dimargaritomycetes</taxon>
        <taxon>Dimargaritales</taxon>
        <taxon>Dimargaritaceae</taxon>
        <taxon>Dimargaris</taxon>
    </lineage>
</organism>